<gene>
    <name evidence="2" type="ORF">FRACYDRAFT_246300</name>
</gene>
<organism evidence="2 3">
    <name type="scientific">Fragilariopsis cylindrus CCMP1102</name>
    <dbReference type="NCBI Taxonomy" id="635003"/>
    <lineage>
        <taxon>Eukaryota</taxon>
        <taxon>Sar</taxon>
        <taxon>Stramenopiles</taxon>
        <taxon>Ochrophyta</taxon>
        <taxon>Bacillariophyta</taxon>
        <taxon>Bacillariophyceae</taxon>
        <taxon>Bacillariophycidae</taxon>
        <taxon>Bacillariales</taxon>
        <taxon>Bacillariaceae</taxon>
        <taxon>Fragilariopsis</taxon>
    </lineage>
</organism>
<dbReference type="Proteomes" id="UP000095751">
    <property type="component" value="Unassembled WGS sequence"/>
</dbReference>
<proteinExistence type="predicted"/>
<dbReference type="KEGG" id="fcy:FRACYDRAFT_246300"/>
<evidence type="ECO:0000313" key="2">
    <source>
        <dbReference type="EMBL" id="OEU11188.1"/>
    </source>
</evidence>
<feature type="compositionally biased region" description="Low complexity" evidence="1">
    <location>
        <begin position="91"/>
        <end position="108"/>
    </location>
</feature>
<feature type="region of interest" description="Disordered" evidence="1">
    <location>
        <begin position="41"/>
        <end position="109"/>
    </location>
</feature>
<evidence type="ECO:0000256" key="1">
    <source>
        <dbReference type="SAM" id="MobiDB-lite"/>
    </source>
</evidence>
<sequence length="173" mass="19348">MTKKYCQCVLCGETIVADSQEECTAHMEVCQAFQNTHPEGKPTNPNAVYTNQHHNHTTSSSSSSSNNNNNSNAYYDILQEGDNRETEEDSNSTSSSAKEIDTTTTTTTDYKDNTICSEDDKISISVVVDQMSIKELNRFIRQAGLSDKDCIEKVDLQNRAKEAEFRLSLNPFN</sequence>
<evidence type="ECO:0000313" key="3">
    <source>
        <dbReference type="Proteomes" id="UP000095751"/>
    </source>
</evidence>
<dbReference type="EMBL" id="KV784369">
    <property type="protein sequence ID" value="OEU11188.1"/>
    <property type="molecule type" value="Genomic_DNA"/>
</dbReference>
<keyword evidence="3" id="KW-1185">Reference proteome</keyword>
<accession>A0A1E7EYU8</accession>
<protein>
    <submittedName>
        <fullName evidence="2">Uncharacterized protein</fullName>
    </submittedName>
</protein>
<name>A0A1E7EYU8_9STRA</name>
<dbReference type="AlphaFoldDB" id="A0A1E7EYU8"/>
<reference evidence="2 3" key="1">
    <citation type="submission" date="2016-09" db="EMBL/GenBank/DDBJ databases">
        <title>Extensive genetic diversity and differential bi-allelic expression allows diatom success in the polar Southern Ocean.</title>
        <authorList>
            <consortium name="DOE Joint Genome Institute"/>
            <person name="Mock T."/>
            <person name="Otillar R.P."/>
            <person name="Strauss J."/>
            <person name="Dupont C."/>
            <person name="Frickenhaus S."/>
            <person name="Maumus F."/>
            <person name="Mcmullan M."/>
            <person name="Sanges R."/>
            <person name="Schmutz J."/>
            <person name="Toseland A."/>
            <person name="Valas R."/>
            <person name="Veluchamy A."/>
            <person name="Ward B.J."/>
            <person name="Allen A."/>
            <person name="Barry K."/>
            <person name="Falciatore A."/>
            <person name="Ferrante M."/>
            <person name="Fortunato A.E."/>
            <person name="Gloeckner G."/>
            <person name="Gruber A."/>
            <person name="Hipkin R."/>
            <person name="Janech M."/>
            <person name="Kroth P."/>
            <person name="Leese F."/>
            <person name="Lindquist E."/>
            <person name="Lyon B.R."/>
            <person name="Martin J."/>
            <person name="Mayer C."/>
            <person name="Parker M."/>
            <person name="Quesneville H."/>
            <person name="Raymond J."/>
            <person name="Uhlig C."/>
            <person name="Valentin K.U."/>
            <person name="Worden A.Z."/>
            <person name="Armbrust E.V."/>
            <person name="Bowler C."/>
            <person name="Green B."/>
            <person name="Moulton V."/>
            <person name="Van Oosterhout C."/>
            <person name="Grigoriev I."/>
        </authorList>
    </citation>
    <scope>NUCLEOTIDE SEQUENCE [LARGE SCALE GENOMIC DNA]</scope>
    <source>
        <strain evidence="2 3">CCMP1102</strain>
    </source>
</reference>
<feature type="compositionally biased region" description="Low complexity" evidence="1">
    <location>
        <begin position="57"/>
        <end position="72"/>
    </location>
</feature>
<dbReference type="InParanoid" id="A0A1E7EYU8"/>